<gene>
    <name evidence="1" type="ORF">SEMRO_6_G005280.1</name>
</gene>
<keyword evidence="2" id="KW-1185">Reference proteome</keyword>
<comment type="caution">
    <text evidence="1">The sequence shown here is derived from an EMBL/GenBank/DDBJ whole genome shotgun (WGS) entry which is preliminary data.</text>
</comment>
<sequence>MVQVVSRSKIRGIPLRRKKNHYLWRPFGLDYRVWLLCAVVSGTVFVAYNVDFSFDLDKSELGTKLRKKKDLTHIATSQVDADLPVVDATIKRELKDPAVDKPQHDNAPILPVQQQQQPDLHTQNGVSNGNPSFRYEYTYAPKELQKIDDPWSDWTPCDLQSAFQTVCHPRPATCTSIKDDVLNNHGIGNSLEVTYVKVASELMKEKPDCAPIIKDMPIRPTVLPGTFLFRLLDYVKEPTVVVASSNLWRDQNAKCITYAITQPREAVAEKVHIIQEKYRQHPEIAGKQYPLVAIHLRTGWSDEMQRNKNGWDALGSCQDYRDQFPVDVAFHAVSDVALKDMLLDAAAAADRAFGGTGKWRLYVASDAPGIRKYVQHLLQTRVVGPVVWHEGRIGHNYLGGMATNYDEKVDTSISAFTDLIVMSEADMLICLSSKFPAAANMRSGGCPQRFAQLQGHPRHGLAKTGDILRKAFSSRSKTSQWSPSLDDESKTSFFAAIPGGMNNPCTKAADPIRACSCLIKLSHA</sequence>
<dbReference type="Proteomes" id="UP001153069">
    <property type="component" value="Unassembled WGS sequence"/>
</dbReference>
<evidence type="ECO:0000313" key="1">
    <source>
        <dbReference type="EMBL" id="CAB9496557.1"/>
    </source>
</evidence>
<evidence type="ECO:0008006" key="3">
    <source>
        <dbReference type="Google" id="ProtNLM"/>
    </source>
</evidence>
<name>A0A9N8H1Q2_9STRA</name>
<dbReference type="OrthoDB" id="47333at2759"/>
<organism evidence="1 2">
    <name type="scientific">Seminavis robusta</name>
    <dbReference type="NCBI Taxonomy" id="568900"/>
    <lineage>
        <taxon>Eukaryota</taxon>
        <taxon>Sar</taxon>
        <taxon>Stramenopiles</taxon>
        <taxon>Ochrophyta</taxon>
        <taxon>Bacillariophyta</taxon>
        <taxon>Bacillariophyceae</taxon>
        <taxon>Bacillariophycidae</taxon>
        <taxon>Naviculales</taxon>
        <taxon>Naviculaceae</taxon>
        <taxon>Seminavis</taxon>
    </lineage>
</organism>
<dbReference type="EMBL" id="CAICTM010000006">
    <property type="protein sequence ID" value="CAB9496557.1"/>
    <property type="molecule type" value="Genomic_DNA"/>
</dbReference>
<reference evidence="1" key="1">
    <citation type="submission" date="2020-06" db="EMBL/GenBank/DDBJ databases">
        <authorList>
            <consortium name="Plant Systems Biology data submission"/>
        </authorList>
    </citation>
    <scope>NUCLEOTIDE SEQUENCE</scope>
    <source>
        <strain evidence="1">D6</strain>
    </source>
</reference>
<dbReference type="AlphaFoldDB" id="A0A9N8H1Q2"/>
<evidence type="ECO:0000313" key="2">
    <source>
        <dbReference type="Proteomes" id="UP001153069"/>
    </source>
</evidence>
<proteinExistence type="predicted"/>
<dbReference type="Gene3D" id="3.40.50.11350">
    <property type="match status" value="1"/>
</dbReference>
<accession>A0A9N8H1Q2</accession>
<protein>
    <recommendedName>
        <fullName evidence="3">O-fucosyltransferase family protein</fullName>
    </recommendedName>
</protein>